<feature type="domain" description="PB1" evidence="2">
    <location>
        <begin position="25"/>
        <end position="106"/>
    </location>
</feature>
<dbReference type="OMA" id="QMRFPPA"/>
<dbReference type="SUPFAM" id="SSF54277">
    <property type="entry name" value="CAD &amp; PB1 domains"/>
    <property type="match status" value="1"/>
</dbReference>
<feature type="compositionally biased region" description="Low complexity" evidence="1">
    <location>
        <begin position="293"/>
        <end position="304"/>
    </location>
</feature>
<dbReference type="GO" id="GO:0042802">
    <property type="term" value="F:identical protein binding"/>
    <property type="evidence" value="ECO:0007669"/>
    <property type="project" value="InterPro"/>
</dbReference>
<dbReference type="RefSeq" id="XP_014262343.1">
    <property type="nucleotide sequence ID" value="XM_014406857.2"/>
</dbReference>
<sequence length="350" mass="38360">MTTSTSFASKSAGDQSFQQLDLSGKLIIKVQLGDDVRRIPIHNEAITYDELVLMMQRVFRGKLNSSDDITIKYKDEDGDLITIFDSSDLSFAIQYSRVLKLTLFVSGEGNKSGLYQPPQTYKIRSQLRTIRDSINQFLDMVEPRNYESHSTSSQENDNKPNGGISSQASSKEFDPLQSDDKSVEEKKQSDSGKDTPISKAEDTKGPLEVQQAEQAQRLLIQQQQQQQQLAAAQSAGMQLSSHGHHPGHNAAALQQQMQQQSYSVGQYSVTGMMPASSSSFNQYSPYLQGQFTSSGHSAASAHGKPPGGGPLYRGGYSDPTTGGAPDPSQMRFPPAAYGSKPPQNPYTKYQ</sequence>
<keyword evidence="4" id="KW-1185">Reference proteome</keyword>
<protein>
    <recommendedName>
        <fullName evidence="2">PB1 domain-containing protein</fullName>
    </recommendedName>
</protein>
<dbReference type="KEGG" id="clec:106674240"/>
<feature type="region of interest" description="Disordered" evidence="1">
    <location>
        <begin position="231"/>
        <end position="257"/>
    </location>
</feature>
<evidence type="ECO:0000256" key="1">
    <source>
        <dbReference type="SAM" id="MobiDB-lite"/>
    </source>
</evidence>
<reference evidence="3" key="1">
    <citation type="submission" date="2022-01" db="UniProtKB">
        <authorList>
            <consortium name="EnsemblMetazoa"/>
        </authorList>
    </citation>
    <scope>IDENTIFICATION</scope>
</reference>
<evidence type="ECO:0000313" key="3">
    <source>
        <dbReference type="EnsemblMetazoa" id="XP_014262343.1"/>
    </source>
</evidence>
<proteinExistence type="predicted"/>
<dbReference type="Proteomes" id="UP000494040">
    <property type="component" value="Unassembled WGS sequence"/>
</dbReference>
<dbReference type="Pfam" id="PF00564">
    <property type="entry name" value="PB1"/>
    <property type="match status" value="1"/>
</dbReference>
<dbReference type="Gene3D" id="3.10.20.90">
    <property type="entry name" value="Phosphatidylinositol 3-kinase Catalytic Subunit, Chain A, domain 1"/>
    <property type="match status" value="1"/>
</dbReference>
<dbReference type="EnsemblMetazoa" id="XM_014406857.2">
    <property type="protein sequence ID" value="XP_014262343.1"/>
    <property type="gene ID" value="LOC106674240"/>
</dbReference>
<dbReference type="PROSITE" id="PS51745">
    <property type="entry name" value="PB1"/>
    <property type="match status" value="1"/>
</dbReference>
<dbReference type="PANTHER" id="PTHR15335">
    <property type="entry name" value="PROTEIN TFG"/>
    <property type="match status" value="1"/>
</dbReference>
<dbReference type="GO" id="GO:0048208">
    <property type="term" value="P:COPII vesicle coating"/>
    <property type="evidence" value="ECO:0007669"/>
    <property type="project" value="InterPro"/>
</dbReference>
<organism evidence="3 4">
    <name type="scientific">Cimex lectularius</name>
    <name type="common">Bed bug</name>
    <name type="synonym">Acanthia lectularia</name>
    <dbReference type="NCBI Taxonomy" id="79782"/>
    <lineage>
        <taxon>Eukaryota</taxon>
        <taxon>Metazoa</taxon>
        <taxon>Ecdysozoa</taxon>
        <taxon>Arthropoda</taxon>
        <taxon>Hexapoda</taxon>
        <taxon>Insecta</taxon>
        <taxon>Pterygota</taxon>
        <taxon>Neoptera</taxon>
        <taxon>Paraneoptera</taxon>
        <taxon>Hemiptera</taxon>
        <taxon>Heteroptera</taxon>
        <taxon>Panheteroptera</taxon>
        <taxon>Cimicomorpha</taxon>
        <taxon>Cimicidae</taxon>
        <taxon>Cimex</taxon>
    </lineage>
</organism>
<accession>A0A8I6SC32</accession>
<dbReference type="PANTHER" id="PTHR15335:SF7">
    <property type="entry name" value="PROTEIN TFG"/>
    <property type="match status" value="1"/>
</dbReference>
<feature type="region of interest" description="Disordered" evidence="1">
    <location>
        <begin position="145"/>
        <end position="207"/>
    </location>
</feature>
<name>A0A8I6SC32_CIMLE</name>
<dbReference type="InterPro" id="IPR000270">
    <property type="entry name" value="PB1_dom"/>
</dbReference>
<evidence type="ECO:0000313" key="4">
    <source>
        <dbReference type="Proteomes" id="UP000494040"/>
    </source>
</evidence>
<dbReference type="GeneID" id="106674240"/>
<feature type="region of interest" description="Disordered" evidence="1">
    <location>
        <begin position="289"/>
        <end position="350"/>
    </location>
</feature>
<dbReference type="GO" id="GO:0070971">
    <property type="term" value="C:endoplasmic reticulum exit site"/>
    <property type="evidence" value="ECO:0007669"/>
    <property type="project" value="TreeGrafter"/>
</dbReference>
<dbReference type="SMART" id="SM00666">
    <property type="entry name" value="PB1"/>
    <property type="match status" value="1"/>
</dbReference>
<feature type="compositionally biased region" description="Basic and acidic residues" evidence="1">
    <location>
        <begin position="171"/>
        <end position="193"/>
    </location>
</feature>
<dbReference type="OrthoDB" id="1594986at2759"/>
<dbReference type="InterPro" id="IPR034857">
    <property type="entry name" value="PB1_TFG"/>
</dbReference>
<dbReference type="InterPro" id="IPR053793">
    <property type="entry name" value="PB1-like"/>
</dbReference>
<dbReference type="InterPro" id="IPR033512">
    <property type="entry name" value="TFG"/>
</dbReference>
<dbReference type="AlphaFoldDB" id="A0A8I6SC32"/>
<dbReference type="CDD" id="cd06401">
    <property type="entry name" value="PB1_TFG"/>
    <property type="match status" value="1"/>
</dbReference>
<evidence type="ECO:0000259" key="2">
    <source>
        <dbReference type="PROSITE" id="PS51745"/>
    </source>
</evidence>